<comment type="similarity">
    <text evidence="1">Belongs to the methyl-accepting chemotaxis (MCP) protein family.</text>
</comment>
<evidence type="ECO:0000313" key="8">
    <source>
        <dbReference type="Proteomes" id="UP001606210"/>
    </source>
</evidence>
<dbReference type="Gene3D" id="1.10.287.950">
    <property type="entry name" value="Methyl-accepting chemotaxis protein"/>
    <property type="match status" value="1"/>
</dbReference>
<dbReference type="InterPro" id="IPR000014">
    <property type="entry name" value="PAS"/>
</dbReference>
<dbReference type="PROSITE" id="PS50192">
    <property type="entry name" value="T_SNARE"/>
    <property type="match status" value="1"/>
</dbReference>
<dbReference type="InterPro" id="IPR001610">
    <property type="entry name" value="PAC"/>
</dbReference>
<evidence type="ECO:0000256" key="1">
    <source>
        <dbReference type="ARBA" id="ARBA00029447"/>
    </source>
</evidence>
<protein>
    <submittedName>
        <fullName evidence="7">Methyl-accepting chemotaxis protein</fullName>
    </submittedName>
</protein>
<dbReference type="CDD" id="cd00130">
    <property type="entry name" value="PAS"/>
    <property type="match status" value="1"/>
</dbReference>
<dbReference type="PROSITE" id="PS50112">
    <property type="entry name" value="PAS"/>
    <property type="match status" value="1"/>
</dbReference>
<dbReference type="CDD" id="cd11386">
    <property type="entry name" value="MCP_signal"/>
    <property type="match status" value="1"/>
</dbReference>
<dbReference type="InterPro" id="IPR004089">
    <property type="entry name" value="MCPsignal_dom"/>
</dbReference>
<evidence type="ECO:0000259" key="5">
    <source>
        <dbReference type="PROSITE" id="PS50112"/>
    </source>
</evidence>
<dbReference type="InterPro" id="IPR013655">
    <property type="entry name" value="PAS_fold_3"/>
</dbReference>
<dbReference type="InterPro" id="IPR051310">
    <property type="entry name" value="MCP_chemotaxis"/>
</dbReference>
<proteinExistence type="inferred from homology"/>
<dbReference type="Pfam" id="PF08447">
    <property type="entry name" value="PAS_3"/>
    <property type="match status" value="1"/>
</dbReference>
<dbReference type="PANTHER" id="PTHR43531:SF7">
    <property type="entry name" value="AEROTAXIS RECEPTOR"/>
    <property type="match status" value="1"/>
</dbReference>
<dbReference type="SMART" id="SM00086">
    <property type="entry name" value="PAC"/>
    <property type="match status" value="1"/>
</dbReference>
<keyword evidence="2" id="KW-0807">Transducer</keyword>
<feature type="domain" description="T-SNARE coiled-coil homology" evidence="6">
    <location>
        <begin position="259"/>
        <end position="321"/>
    </location>
</feature>
<dbReference type="NCBIfam" id="TIGR00229">
    <property type="entry name" value="sensory_box"/>
    <property type="match status" value="1"/>
</dbReference>
<comment type="caution">
    <text evidence="7">The sequence shown here is derived from an EMBL/GenBank/DDBJ whole genome shotgun (WGS) entry which is preliminary data.</text>
</comment>
<dbReference type="Gene3D" id="3.30.450.20">
    <property type="entry name" value="PAS domain"/>
    <property type="match status" value="1"/>
</dbReference>
<dbReference type="SMART" id="SM00283">
    <property type="entry name" value="MA"/>
    <property type="match status" value="1"/>
</dbReference>
<dbReference type="InterPro" id="IPR004090">
    <property type="entry name" value="Chemotax_Me-accpt_rcpt"/>
</dbReference>
<sequence length="536" mass="58058">MRNNQPVSQREYVLPTDRNLVSTTDLKGRILHCNAAFVEVSGYTRDELLGQPHNMIRHPDMPAEAFRDMWATIAAGQPWSALVKNRRKDGDHYWVRANVTPLVEDGRPIGYLSVRSRATRQQIEAAEALYARMRDELASGRLVHVLNAGQLQRRNWLGRLADLPAALPWLRHAPGYALVGALGLGLAGQNLWLGAAAVVLAAGAAAAWAQQRLRQGQAHVERYANQLAAGDLARDLAPSGSAQSRPLEQALAQLAVNMRALVSDTRAELEQMNRVSREIAEGNQDLAQRTESQAASLEEAAASMEQITATVRQSSDTTHKASGVATELSEVSRRSAAVVHSVTETMGGIKRSSEKIADIIQVIDSIAFQTNILALNAAVESARAGEHGRGFAVVAGEVRALAQRSSAAAREIKQLINASTEQVQAAERQSDSARSSIDTTLKSVESFATMIGDLDRGAQEQLLGISQMHEVIQHMDGFTQQNAGLVEQLAGSAQQMLAQSEEVTAALRVFKLERQPATSRQPDAVGLRQAARRRAA</sequence>
<dbReference type="SUPFAM" id="SSF55785">
    <property type="entry name" value="PYP-like sensor domain (PAS domain)"/>
    <property type="match status" value="1"/>
</dbReference>
<dbReference type="InterPro" id="IPR035965">
    <property type="entry name" value="PAS-like_dom_sf"/>
</dbReference>
<dbReference type="SUPFAM" id="SSF58104">
    <property type="entry name" value="Methyl-accepting chemotaxis protein (MCP) signaling domain"/>
    <property type="match status" value="1"/>
</dbReference>
<accession>A0ABW7FC97</accession>
<organism evidence="7 8">
    <name type="scientific">Pelomonas parva</name>
    <dbReference type="NCBI Taxonomy" id="3299032"/>
    <lineage>
        <taxon>Bacteria</taxon>
        <taxon>Pseudomonadati</taxon>
        <taxon>Pseudomonadota</taxon>
        <taxon>Betaproteobacteria</taxon>
        <taxon>Burkholderiales</taxon>
        <taxon>Sphaerotilaceae</taxon>
        <taxon>Roseateles</taxon>
    </lineage>
</organism>
<feature type="domain" description="Methyl-accepting transducer" evidence="4">
    <location>
        <begin position="268"/>
        <end position="497"/>
    </location>
</feature>
<evidence type="ECO:0000259" key="6">
    <source>
        <dbReference type="PROSITE" id="PS50192"/>
    </source>
</evidence>
<feature type="domain" description="PAS" evidence="5">
    <location>
        <begin position="25"/>
        <end position="60"/>
    </location>
</feature>
<dbReference type="Proteomes" id="UP001606210">
    <property type="component" value="Unassembled WGS sequence"/>
</dbReference>
<evidence type="ECO:0000313" key="7">
    <source>
        <dbReference type="EMBL" id="MFG6433425.1"/>
    </source>
</evidence>
<dbReference type="EMBL" id="JBIGHV010000012">
    <property type="protein sequence ID" value="MFG6433425.1"/>
    <property type="molecule type" value="Genomic_DNA"/>
</dbReference>
<dbReference type="PROSITE" id="PS50111">
    <property type="entry name" value="CHEMOTAXIS_TRANSDUC_2"/>
    <property type="match status" value="1"/>
</dbReference>
<keyword evidence="8" id="KW-1185">Reference proteome</keyword>
<dbReference type="Pfam" id="PF00015">
    <property type="entry name" value="MCPsignal"/>
    <property type="match status" value="1"/>
</dbReference>
<dbReference type="SMART" id="SM00091">
    <property type="entry name" value="PAS"/>
    <property type="match status" value="1"/>
</dbReference>
<dbReference type="RefSeq" id="WP_394484132.1">
    <property type="nucleotide sequence ID" value="NZ_JBIGHV010000012.1"/>
</dbReference>
<evidence type="ECO:0000256" key="2">
    <source>
        <dbReference type="PROSITE-ProRule" id="PRU00284"/>
    </source>
</evidence>
<name>A0ABW7FC97_9BURK</name>
<dbReference type="PANTHER" id="PTHR43531">
    <property type="entry name" value="PROTEIN ICFG"/>
    <property type="match status" value="1"/>
</dbReference>
<reference evidence="7 8" key="1">
    <citation type="submission" date="2024-08" db="EMBL/GenBank/DDBJ databases">
        <authorList>
            <person name="Lu H."/>
        </authorList>
    </citation>
    <scope>NUCLEOTIDE SEQUENCE [LARGE SCALE GENOMIC DNA]</scope>
    <source>
        <strain evidence="7 8">LYH14W</strain>
    </source>
</reference>
<dbReference type="PRINTS" id="PR00260">
    <property type="entry name" value="CHEMTRNSDUCR"/>
</dbReference>
<evidence type="ECO:0000256" key="3">
    <source>
        <dbReference type="SAM" id="MobiDB-lite"/>
    </source>
</evidence>
<feature type="region of interest" description="Disordered" evidence="3">
    <location>
        <begin position="515"/>
        <end position="536"/>
    </location>
</feature>
<evidence type="ECO:0000259" key="4">
    <source>
        <dbReference type="PROSITE" id="PS50111"/>
    </source>
</evidence>
<gene>
    <name evidence="7" type="ORF">ACG00Y_26195</name>
</gene>
<dbReference type="InterPro" id="IPR000727">
    <property type="entry name" value="T_SNARE_dom"/>
</dbReference>